<evidence type="ECO:0000256" key="1">
    <source>
        <dbReference type="SAM" id="Phobius"/>
    </source>
</evidence>
<dbReference type="EMBL" id="FNKB01000001">
    <property type="protein sequence ID" value="SDQ37688.1"/>
    <property type="molecule type" value="Genomic_DNA"/>
</dbReference>
<organism evidence="3 4">
    <name type="scientific">Leucobacter chromiiresistens</name>
    <dbReference type="NCBI Taxonomy" id="1079994"/>
    <lineage>
        <taxon>Bacteria</taxon>
        <taxon>Bacillati</taxon>
        <taxon>Actinomycetota</taxon>
        <taxon>Actinomycetes</taxon>
        <taxon>Micrococcales</taxon>
        <taxon>Microbacteriaceae</taxon>
        <taxon>Leucobacter</taxon>
    </lineage>
</organism>
<keyword evidence="1" id="KW-0472">Membrane</keyword>
<keyword evidence="1" id="KW-0812">Transmembrane</keyword>
<gene>
    <name evidence="3" type="ORF">SAMN04488565_2525</name>
</gene>
<dbReference type="OrthoDB" id="4991268at2"/>
<keyword evidence="1" id="KW-1133">Transmembrane helix</keyword>
<dbReference type="AlphaFoldDB" id="A0A1H1AD85"/>
<protein>
    <submittedName>
        <fullName evidence="3">LPXTG-motif cell wall anchor domain-containing protein</fullName>
    </submittedName>
</protein>
<name>A0A1H1AD85_9MICO</name>
<dbReference type="Proteomes" id="UP000182690">
    <property type="component" value="Unassembled WGS sequence"/>
</dbReference>
<reference evidence="3 4" key="1">
    <citation type="submission" date="2016-10" db="EMBL/GenBank/DDBJ databases">
        <authorList>
            <person name="de Groot N.N."/>
        </authorList>
    </citation>
    <scope>NUCLEOTIDE SEQUENCE [LARGE SCALE GENOMIC DNA]</scope>
    <source>
        <strain evidence="3 4">DSM 22788</strain>
    </source>
</reference>
<feature type="transmembrane region" description="Helical" evidence="1">
    <location>
        <begin position="258"/>
        <end position="279"/>
    </location>
</feature>
<accession>A0A1H1AD85</accession>
<feature type="chain" id="PRO_5039126905" evidence="2">
    <location>
        <begin position="26"/>
        <end position="288"/>
    </location>
</feature>
<dbReference type="NCBIfam" id="TIGR01167">
    <property type="entry name" value="LPXTG_anchor"/>
    <property type="match status" value="1"/>
</dbReference>
<evidence type="ECO:0000313" key="3">
    <source>
        <dbReference type="EMBL" id="SDQ37688.1"/>
    </source>
</evidence>
<feature type="signal peptide" evidence="2">
    <location>
        <begin position="1"/>
        <end position="25"/>
    </location>
</feature>
<dbReference type="RefSeq" id="WP_010156733.1">
    <property type="nucleotide sequence ID" value="NZ_FNKB01000001.1"/>
</dbReference>
<evidence type="ECO:0000313" key="4">
    <source>
        <dbReference type="Proteomes" id="UP000182690"/>
    </source>
</evidence>
<evidence type="ECO:0000256" key="2">
    <source>
        <dbReference type="SAM" id="SignalP"/>
    </source>
</evidence>
<proteinExistence type="predicted"/>
<sequence length="288" mass="28518">MKFSKKLAGAAAIGAIAALAFGGTAATAVEPGDPITLSPEITLGAESFTVTGATCIDEAGTPGTYLVAIAPADGEEPEIVSDVAGEDGSWTATLPTPAESGVYEVVAACDLYAGITEYASADLLVSAAAGVQLDVAQADHFESFGFSGAGYAPDENVRVEFRQNGEVVESLGTVQANAVGEIVGDITLGNTLAYGEYDVYFIGETSGTEYSAPLTVTDGTVAPAPGDPGNVGGGVTPPAEPINYAPGAKLANTGGENFAPFAIAGGVAALALGAGALALGRRKAHAAE</sequence>
<keyword evidence="2" id="KW-0732">Signal</keyword>